<dbReference type="PANTHER" id="PTHR30143:SF0">
    <property type="entry name" value="2-KETO-4-PENTENOATE HYDRATASE"/>
    <property type="match status" value="1"/>
</dbReference>
<evidence type="ECO:0000313" key="3">
    <source>
        <dbReference type="EMBL" id="MFC5993620.1"/>
    </source>
</evidence>
<name>A0ABW1IZ82_9PSEU</name>
<keyword evidence="1" id="KW-0456">Lyase</keyword>
<dbReference type="InterPro" id="IPR036663">
    <property type="entry name" value="Fumarylacetoacetase_C_sf"/>
</dbReference>
<dbReference type="Pfam" id="PF01557">
    <property type="entry name" value="FAA_hydrolase"/>
    <property type="match status" value="1"/>
</dbReference>
<dbReference type="EMBL" id="JBHSQW010000010">
    <property type="protein sequence ID" value="MFC5993620.1"/>
    <property type="molecule type" value="Genomic_DNA"/>
</dbReference>
<protein>
    <submittedName>
        <fullName evidence="3">2-keto-4-pentenoate hydratase</fullName>
    </submittedName>
</protein>
<dbReference type="InterPro" id="IPR011234">
    <property type="entry name" value="Fumarylacetoacetase-like_C"/>
</dbReference>
<dbReference type="RefSeq" id="WP_379583400.1">
    <property type="nucleotide sequence ID" value="NZ_JBHSQW010000010.1"/>
</dbReference>
<evidence type="ECO:0000313" key="4">
    <source>
        <dbReference type="Proteomes" id="UP001596302"/>
    </source>
</evidence>
<reference evidence="4" key="1">
    <citation type="journal article" date="2019" name="Int. J. Syst. Evol. Microbiol.">
        <title>The Global Catalogue of Microorganisms (GCM) 10K type strain sequencing project: providing services to taxonomists for standard genome sequencing and annotation.</title>
        <authorList>
            <consortium name="The Broad Institute Genomics Platform"/>
            <consortium name="The Broad Institute Genome Sequencing Center for Infectious Disease"/>
            <person name="Wu L."/>
            <person name="Ma J."/>
        </authorList>
    </citation>
    <scope>NUCLEOTIDE SEQUENCE [LARGE SCALE GENOMIC DNA]</scope>
    <source>
        <strain evidence="4">CCM 8391</strain>
    </source>
</reference>
<comment type="caution">
    <text evidence="3">The sequence shown here is derived from an EMBL/GenBank/DDBJ whole genome shotgun (WGS) entry which is preliminary data.</text>
</comment>
<accession>A0ABW1IZ82</accession>
<evidence type="ECO:0000259" key="2">
    <source>
        <dbReference type="Pfam" id="PF01557"/>
    </source>
</evidence>
<organism evidence="3 4">
    <name type="scientific">Pseudonocardia hispaniensis</name>
    <dbReference type="NCBI Taxonomy" id="904933"/>
    <lineage>
        <taxon>Bacteria</taxon>
        <taxon>Bacillati</taxon>
        <taxon>Actinomycetota</taxon>
        <taxon>Actinomycetes</taxon>
        <taxon>Pseudonocardiales</taxon>
        <taxon>Pseudonocardiaceae</taxon>
        <taxon>Pseudonocardia</taxon>
    </lineage>
</organism>
<dbReference type="Proteomes" id="UP001596302">
    <property type="component" value="Unassembled WGS sequence"/>
</dbReference>
<gene>
    <name evidence="3" type="ORF">ACFQE5_05245</name>
</gene>
<feature type="domain" description="Fumarylacetoacetase-like C-terminal" evidence="2">
    <location>
        <begin position="98"/>
        <end position="257"/>
    </location>
</feature>
<keyword evidence="4" id="KW-1185">Reference proteome</keyword>
<evidence type="ECO:0000256" key="1">
    <source>
        <dbReference type="ARBA" id="ARBA00023239"/>
    </source>
</evidence>
<dbReference type="Gene3D" id="3.90.850.10">
    <property type="entry name" value="Fumarylacetoacetase-like, C-terminal domain"/>
    <property type="match status" value="1"/>
</dbReference>
<dbReference type="InterPro" id="IPR050772">
    <property type="entry name" value="Hydratase-Decarb/MhpD_sf"/>
</dbReference>
<proteinExistence type="predicted"/>
<dbReference type="PANTHER" id="PTHR30143">
    <property type="entry name" value="ACID HYDRATASE"/>
    <property type="match status" value="1"/>
</dbReference>
<dbReference type="SUPFAM" id="SSF56529">
    <property type="entry name" value="FAH"/>
    <property type="match status" value="1"/>
</dbReference>
<sequence length="267" mass="27709">MTDVVALASMLDDAARTATAIPQLTATTSLTLDKAYDVQRAGVALRTERGDAAVGVKLGFTSKAKALQMGVSDAIIGVITDEMRVDDGGEVDVSRLIHPRIEPEVAFRLGPDIDPDDPHDDPQTAVLEIAPALEIIDSRYRDFTFSLEDVVADNTSAARFVVGPWRPFESAQARLDLGNLGVVLELDGAVVETGSTAAILGDPLRALPAVKRMARHHGLALPAGSIILAGAATAAVSLPSQPGISVVATVTGLGRVCLTTVGGDVDG</sequence>